<name>A0AAV8USS6_9RHOD</name>
<evidence type="ECO:0000256" key="1">
    <source>
        <dbReference type="SAM" id="MobiDB-lite"/>
    </source>
</evidence>
<keyword evidence="3" id="KW-1185">Reference proteome</keyword>
<gene>
    <name evidence="2" type="ORF">NDN08_002101</name>
</gene>
<reference evidence="2 3" key="1">
    <citation type="journal article" date="2023" name="Nat. Commun.">
        <title>Origin of minicircular mitochondrial genomes in red algae.</title>
        <authorList>
            <person name="Lee Y."/>
            <person name="Cho C.H."/>
            <person name="Lee Y.M."/>
            <person name="Park S.I."/>
            <person name="Yang J.H."/>
            <person name="West J.A."/>
            <person name="Bhattacharya D."/>
            <person name="Yoon H.S."/>
        </authorList>
    </citation>
    <scope>NUCLEOTIDE SEQUENCE [LARGE SCALE GENOMIC DNA]</scope>
    <source>
        <strain evidence="2 3">CCMP1338</strain>
        <tissue evidence="2">Whole cell</tissue>
    </source>
</reference>
<accession>A0AAV8USS6</accession>
<comment type="caution">
    <text evidence="2">The sequence shown here is derived from an EMBL/GenBank/DDBJ whole genome shotgun (WGS) entry which is preliminary data.</text>
</comment>
<evidence type="ECO:0000313" key="2">
    <source>
        <dbReference type="EMBL" id="KAJ8905595.1"/>
    </source>
</evidence>
<sequence length="137" mass="14597">MYLDYTELGGALEEPGSREAKGLSDRESRKARATMISALTDGALEVGTDGCELLIAPVNQGSASPLSVATSRAPSVRAEIIFALALRLILRVLGSGINQRLGARQLDYEVVSIEVSGIESMIYFCPENVWLALSAPV</sequence>
<dbReference type="AlphaFoldDB" id="A0AAV8USS6"/>
<organism evidence="2 3">
    <name type="scientific">Rhodosorus marinus</name>
    <dbReference type="NCBI Taxonomy" id="101924"/>
    <lineage>
        <taxon>Eukaryota</taxon>
        <taxon>Rhodophyta</taxon>
        <taxon>Stylonematophyceae</taxon>
        <taxon>Stylonematales</taxon>
        <taxon>Stylonemataceae</taxon>
        <taxon>Rhodosorus</taxon>
    </lineage>
</organism>
<feature type="region of interest" description="Disordered" evidence="1">
    <location>
        <begin position="1"/>
        <end position="26"/>
    </location>
</feature>
<evidence type="ECO:0000313" key="3">
    <source>
        <dbReference type="Proteomes" id="UP001157974"/>
    </source>
</evidence>
<dbReference type="Proteomes" id="UP001157974">
    <property type="component" value="Unassembled WGS sequence"/>
</dbReference>
<feature type="compositionally biased region" description="Basic and acidic residues" evidence="1">
    <location>
        <begin position="15"/>
        <end position="26"/>
    </location>
</feature>
<protein>
    <submittedName>
        <fullName evidence="2">Uncharacterized protein</fullName>
    </submittedName>
</protein>
<proteinExistence type="predicted"/>
<dbReference type="EMBL" id="JAMWBK010000004">
    <property type="protein sequence ID" value="KAJ8905595.1"/>
    <property type="molecule type" value="Genomic_DNA"/>
</dbReference>